<keyword evidence="2" id="KW-1185">Reference proteome</keyword>
<dbReference type="PANTHER" id="PTHR34836">
    <property type="entry name" value="OS06G0188250 PROTEIN"/>
    <property type="match status" value="1"/>
</dbReference>
<evidence type="ECO:0000313" key="1">
    <source>
        <dbReference type="EMBL" id="KAK0591037.1"/>
    </source>
</evidence>
<dbReference type="InterPro" id="IPR015683">
    <property type="entry name" value="Ionotropic_Glu_rcpt"/>
</dbReference>
<accession>A0AA39SB10</accession>
<comment type="caution">
    <text evidence="1">The sequence shown here is derived from an EMBL/GenBank/DDBJ whole genome shotgun (WGS) entry which is preliminary data.</text>
</comment>
<reference evidence="1" key="1">
    <citation type="journal article" date="2022" name="Plant J.">
        <title>Strategies of tolerance reflected in two North American maple genomes.</title>
        <authorList>
            <person name="McEvoy S.L."/>
            <person name="Sezen U.U."/>
            <person name="Trouern-Trend A."/>
            <person name="McMahon S.M."/>
            <person name="Schaberg P.G."/>
            <person name="Yang J."/>
            <person name="Wegrzyn J.L."/>
            <person name="Swenson N.G."/>
        </authorList>
    </citation>
    <scope>NUCLEOTIDE SEQUENCE</scope>
    <source>
        <strain evidence="1">NS2018</strain>
    </source>
</reference>
<reference evidence="1" key="2">
    <citation type="submission" date="2023-06" db="EMBL/GenBank/DDBJ databases">
        <authorList>
            <person name="Swenson N.G."/>
            <person name="Wegrzyn J.L."/>
            <person name="Mcevoy S.L."/>
        </authorList>
    </citation>
    <scope>NUCLEOTIDE SEQUENCE</scope>
    <source>
        <strain evidence="1">NS2018</strain>
        <tissue evidence="1">Leaf</tissue>
    </source>
</reference>
<proteinExistence type="predicted"/>
<name>A0AA39SB10_ACESA</name>
<dbReference type="AlphaFoldDB" id="A0AA39SB10"/>
<dbReference type="EMBL" id="JAUESC010000381">
    <property type="protein sequence ID" value="KAK0591037.1"/>
    <property type="molecule type" value="Genomic_DNA"/>
</dbReference>
<sequence length="267" mass="29274">MILFILVKPSKPDEEVNNIRLSSVAEVHVGVIVDMGSWSGKIGHSCISMAISDFCALNNKTRVLLHWMDSKDDSILALHAGNRGLDLIVDFCEKVNGDSSRNVEGDILQQDEKSYNLEQEIIGERKKQHLQEESEKCGSVRKCNLGSFDSVDGRGVSLGSVESVLSNRRSVKIFGSKDGSCGGVSVSGNQVVYFNFEDNKDSKGGNYVGPAIDLFVDLGGLEPFVRKGNVEESVVSSCLPVARRKIKNFFPTRSHRMKTRSGARGFN</sequence>
<evidence type="ECO:0000313" key="2">
    <source>
        <dbReference type="Proteomes" id="UP001168877"/>
    </source>
</evidence>
<dbReference type="Proteomes" id="UP001168877">
    <property type="component" value="Unassembled WGS sequence"/>
</dbReference>
<gene>
    <name evidence="1" type="ORF">LWI29_034738</name>
</gene>
<dbReference type="PANTHER" id="PTHR34836:SF1">
    <property type="entry name" value="OS09G0428600 PROTEIN"/>
    <property type="match status" value="1"/>
</dbReference>
<organism evidence="1 2">
    <name type="scientific">Acer saccharum</name>
    <name type="common">Sugar maple</name>
    <dbReference type="NCBI Taxonomy" id="4024"/>
    <lineage>
        <taxon>Eukaryota</taxon>
        <taxon>Viridiplantae</taxon>
        <taxon>Streptophyta</taxon>
        <taxon>Embryophyta</taxon>
        <taxon>Tracheophyta</taxon>
        <taxon>Spermatophyta</taxon>
        <taxon>Magnoliopsida</taxon>
        <taxon>eudicotyledons</taxon>
        <taxon>Gunneridae</taxon>
        <taxon>Pentapetalae</taxon>
        <taxon>rosids</taxon>
        <taxon>malvids</taxon>
        <taxon>Sapindales</taxon>
        <taxon>Sapindaceae</taxon>
        <taxon>Hippocastanoideae</taxon>
        <taxon>Acereae</taxon>
        <taxon>Acer</taxon>
    </lineage>
</organism>
<protein>
    <submittedName>
        <fullName evidence="1">Uncharacterized protein</fullName>
    </submittedName>
</protein>